<name>A0A9P4QNR8_9PLEO</name>
<protein>
    <submittedName>
        <fullName evidence="2">Uncharacterized protein</fullName>
    </submittedName>
</protein>
<organism evidence="2 3">
    <name type="scientific">Polyplosphaeria fusca</name>
    <dbReference type="NCBI Taxonomy" id="682080"/>
    <lineage>
        <taxon>Eukaryota</taxon>
        <taxon>Fungi</taxon>
        <taxon>Dikarya</taxon>
        <taxon>Ascomycota</taxon>
        <taxon>Pezizomycotina</taxon>
        <taxon>Dothideomycetes</taxon>
        <taxon>Pleosporomycetidae</taxon>
        <taxon>Pleosporales</taxon>
        <taxon>Tetraplosphaeriaceae</taxon>
        <taxon>Polyplosphaeria</taxon>
    </lineage>
</organism>
<feature type="compositionally biased region" description="Basic and acidic residues" evidence="1">
    <location>
        <begin position="61"/>
        <end position="73"/>
    </location>
</feature>
<sequence length="73" mass="7659">MSPRPIQSQSGYAKPNVQGRPANQGRNDPRQQSSRPHPIRGRLTAAIAGSEGSKAGSKGSKSADKAHKDKPGN</sequence>
<feature type="compositionally biased region" description="Polar residues" evidence="1">
    <location>
        <begin position="24"/>
        <end position="35"/>
    </location>
</feature>
<comment type="caution">
    <text evidence="2">The sequence shown here is derived from an EMBL/GenBank/DDBJ whole genome shotgun (WGS) entry which is preliminary data.</text>
</comment>
<dbReference type="AlphaFoldDB" id="A0A9P4QNR8"/>
<evidence type="ECO:0000256" key="1">
    <source>
        <dbReference type="SAM" id="MobiDB-lite"/>
    </source>
</evidence>
<keyword evidence="3" id="KW-1185">Reference proteome</keyword>
<dbReference type="Proteomes" id="UP000799444">
    <property type="component" value="Unassembled WGS sequence"/>
</dbReference>
<proteinExistence type="predicted"/>
<accession>A0A9P4QNR8</accession>
<evidence type="ECO:0000313" key="3">
    <source>
        <dbReference type="Proteomes" id="UP000799444"/>
    </source>
</evidence>
<dbReference type="EMBL" id="ML996268">
    <property type="protein sequence ID" value="KAF2728753.1"/>
    <property type="molecule type" value="Genomic_DNA"/>
</dbReference>
<reference evidence="2" key="1">
    <citation type="journal article" date="2020" name="Stud. Mycol.">
        <title>101 Dothideomycetes genomes: a test case for predicting lifestyles and emergence of pathogens.</title>
        <authorList>
            <person name="Haridas S."/>
            <person name="Albert R."/>
            <person name="Binder M."/>
            <person name="Bloem J."/>
            <person name="Labutti K."/>
            <person name="Salamov A."/>
            <person name="Andreopoulos B."/>
            <person name="Baker S."/>
            <person name="Barry K."/>
            <person name="Bills G."/>
            <person name="Bluhm B."/>
            <person name="Cannon C."/>
            <person name="Castanera R."/>
            <person name="Culley D."/>
            <person name="Daum C."/>
            <person name="Ezra D."/>
            <person name="Gonzalez J."/>
            <person name="Henrissat B."/>
            <person name="Kuo A."/>
            <person name="Liang C."/>
            <person name="Lipzen A."/>
            <person name="Lutzoni F."/>
            <person name="Magnuson J."/>
            <person name="Mondo S."/>
            <person name="Nolan M."/>
            <person name="Ohm R."/>
            <person name="Pangilinan J."/>
            <person name="Park H.-J."/>
            <person name="Ramirez L."/>
            <person name="Alfaro M."/>
            <person name="Sun H."/>
            <person name="Tritt A."/>
            <person name="Yoshinaga Y."/>
            <person name="Zwiers L.-H."/>
            <person name="Turgeon B."/>
            <person name="Goodwin S."/>
            <person name="Spatafora J."/>
            <person name="Crous P."/>
            <person name="Grigoriev I."/>
        </authorList>
    </citation>
    <scope>NUCLEOTIDE SEQUENCE</scope>
    <source>
        <strain evidence="2">CBS 125425</strain>
    </source>
</reference>
<gene>
    <name evidence="2" type="ORF">EJ04DRAFT_569267</name>
</gene>
<feature type="region of interest" description="Disordered" evidence="1">
    <location>
        <begin position="1"/>
        <end position="73"/>
    </location>
</feature>
<feature type="compositionally biased region" description="Low complexity" evidence="1">
    <location>
        <begin position="45"/>
        <end position="60"/>
    </location>
</feature>
<feature type="compositionally biased region" description="Polar residues" evidence="1">
    <location>
        <begin position="1"/>
        <end position="11"/>
    </location>
</feature>
<evidence type="ECO:0000313" key="2">
    <source>
        <dbReference type="EMBL" id="KAF2728753.1"/>
    </source>
</evidence>